<name>A0A2T0M296_9PSEU</name>
<accession>A0A2T0M296</accession>
<dbReference type="Proteomes" id="UP000238362">
    <property type="component" value="Unassembled WGS sequence"/>
</dbReference>
<dbReference type="OrthoDB" id="3380613at2"/>
<dbReference type="EMBL" id="PVNH01000001">
    <property type="protein sequence ID" value="PRX50857.1"/>
    <property type="molecule type" value="Genomic_DNA"/>
</dbReference>
<dbReference type="RefSeq" id="WP_106176409.1">
    <property type="nucleotide sequence ID" value="NZ_PVNH01000001.1"/>
</dbReference>
<keyword evidence="2" id="KW-1185">Reference proteome</keyword>
<dbReference type="AlphaFoldDB" id="A0A2T0M296"/>
<proteinExistence type="predicted"/>
<gene>
    <name evidence="1" type="ORF">B0I33_1018</name>
</gene>
<evidence type="ECO:0000313" key="1">
    <source>
        <dbReference type="EMBL" id="PRX50857.1"/>
    </source>
</evidence>
<organism evidence="1 2">
    <name type="scientific">Prauserella shujinwangii</name>
    <dbReference type="NCBI Taxonomy" id="1453103"/>
    <lineage>
        <taxon>Bacteria</taxon>
        <taxon>Bacillati</taxon>
        <taxon>Actinomycetota</taxon>
        <taxon>Actinomycetes</taxon>
        <taxon>Pseudonocardiales</taxon>
        <taxon>Pseudonocardiaceae</taxon>
        <taxon>Prauserella</taxon>
    </lineage>
</organism>
<dbReference type="Gene3D" id="3.10.590.10">
    <property type="entry name" value="ph1033 like domains"/>
    <property type="match status" value="1"/>
</dbReference>
<reference evidence="1 2" key="1">
    <citation type="submission" date="2018-03" db="EMBL/GenBank/DDBJ databases">
        <title>Genomic Encyclopedia of Type Strains, Phase III (KMG-III): the genomes of soil and plant-associated and newly described type strains.</title>
        <authorList>
            <person name="Whitman W."/>
        </authorList>
    </citation>
    <scope>NUCLEOTIDE SEQUENCE [LARGE SCALE GENOMIC DNA]</scope>
    <source>
        <strain evidence="1 2">CGMCC 4.7125</strain>
    </source>
</reference>
<comment type="caution">
    <text evidence="1">The sequence shown here is derived from an EMBL/GenBank/DDBJ whole genome shotgun (WGS) entry which is preliminary data.</text>
</comment>
<sequence length="171" mass="19073">MAHYLLVIGDREALGWVLTEQRMAFPGFGRTEVRALTSGDTLLLYTTRGCFKNPTRDRGRVIAAGTARTAVATLEQPVEIAGRSYPVGCHVEFSTATPWPGGVELGPLVDELDTFADLGRSWSIRLRRPLVRLTDRDAGLLHRRLDAAEPEPLGRVLDQYARWWRSGPFRA</sequence>
<protein>
    <recommendedName>
        <fullName evidence="3">EVE domain-containing protein</fullName>
    </recommendedName>
</protein>
<evidence type="ECO:0008006" key="3">
    <source>
        <dbReference type="Google" id="ProtNLM"/>
    </source>
</evidence>
<evidence type="ECO:0000313" key="2">
    <source>
        <dbReference type="Proteomes" id="UP000238362"/>
    </source>
</evidence>